<dbReference type="Proteomes" id="UP000176424">
    <property type="component" value="Unassembled WGS sequence"/>
</dbReference>
<comment type="caution">
    <text evidence="1">The sequence shown here is derived from an EMBL/GenBank/DDBJ whole genome shotgun (WGS) entry which is preliminary data.</text>
</comment>
<accession>A0A1F4ZWI0</accession>
<dbReference type="InterPro" id="IPR024078">
    <property type="entry name" value="LmbE-like_dom_sf"/>
</dbReference>
<evidence type="ECO:0000313" key="1">
    <source>
        <dbReference type="EMBL" id="OGD10448.1"/>
    </source>
</evidence>
<proteinExistence type="predicted"/>
<reference evidence="1 2" key="1">
    <citation type="journal article" date="2016" name="Nat. Commun.">
        <title>Thousands of microbial genomes shed light on interconnected biogeochemical processes in an aquifer system.</title>
        <authorList>
            <person name="Anantharaman K."/>
            <person name="Brown C.T."/>
            <person name="Hug L.A."/>
            <person name="Sharon I."/>
            <person name="Castelle C.J."/>
            <person name="Probst A.J."/>
            <person name="Thomas B.C."/>
            <person name="Singh A."/>
            <person name="Wilkins M.J."/>
            <person name="Karaoz U."/>
            <person name="Brodie E.L."/>
            <person name="Williams K.H."/>
            <person name="Hubbard S.S."/>
            <person name="Banfield J.F."/>
        </authorList>
    </citation>
    <scope>NUCLEOTIDE SEQUENCE [LARGE SCALE GENOMIC DNA]</scope>
</reference>
<dbReference type="EMBL" id="MEXR01000006">
    <property type="protein sequence ID" value="OGD10448.1"/>
    <property type="molecule type" value="Genomic_DNA"/>
</dbReference>
<evidence type="ECO:0000313" key="2">
    <source>
        <dbReference type="Proteomes" id="UP000176424"/>
    </source>
</evidence>
<evidence type="ECO:0008006" key="3">
    <source>
        <dbReference type="Google" id="ProtNLM"/>
    </source>
</evidence>
<name>A0A1F4ZWI0_9BACT</name>
<dbReference type="SUPFAM" id="SSF102588">
    <property type="entry name" value="LmbE-like"/>
    <property type="match status" value="1"/>
</dbReference>
<dbReference type="STRING" id="1797263.A2397_02450"/>
<dbReference type="Pfam" id="PF02585">
    <property type="entry name" value="PIG-L"/>
    <property type="match status" value="1"/>
</dbReference>
<dbReference type="Gene3D" id="3.40.50.10320">
    <property type="entry name" value="LmbE-like"/>
    <property type="match status" value="1"/>
</dbReference>
<sequence length="264" mass="29676">MHDLLDNIIQKRLPCFFVSPHLDDAAFSAAGLISYLNAAVVPVTIVNVFTAVGDHQGSLSARAFLAQCGYSSPEQLFSDRIKEDQLAFAELANVKIINLGCIDSLWRLKSEKNPLVSKLGHYIPELVNVYPTHRWHVNQGKIAKADAPLIKEISQKIKAILPPKSVLFAPLAVGNHVDHVVVKQVCSSLRSDCIYWLDYPYHLKNAVDQDFIMAKKLKRYDFNQSLDAKQKIILKYSSQLKPIFGTINPEIIPDYYFVPDTQIS</sequence>
<gene>
    <name evidence="1" type="ORF">A2397_02450</name>
</gene>
<dbReference type="AlphaFoldDB" id="A0A1F4ZWI0"/>
<protein>
    <recommendedName>
        <fullName evidence="3">GlcNAc-PI de-N-acetylase</fullName>
    </recommendedName>
</protein>
<dbReference type="InterPro" id="IPR003737">
    <property type="entry name" value="GlcNAc_PI_deacetylase-related"/>
</dbReference>
<organism evidence="1 2">
    <name type="scientific">Candidatus Amesbacteria bacterium RIFOXYB1_FULL_44_23</name>
    <dbReference type="NCBI Taxonomy" id="1797263"/>
    <lineage>
        <taxon>Bacteria</taxon>
        <taxon>Candidatus Amesiibacteriota</taxon>
    </lineage>
</organism>